<feature type="transmembrane region" description="Helical" evidence="2">
    <location>
        <begin position="116"/>
        <end position="141"/>
    </location>
</feature>
<feature type="compositionally biased region" description="Basic and acidic residues" evidence="1">
    <location>
        <begin position="17"/>
        <end position="26"/>
    </location>
</feature>
<protein>
    <recommendedName>
        <fullName evidence="5">Stage II sporulation protein B</fullName>
    </recommendedName>
</protein>
<evidence type="ECO:0000256" key="1">
    <source>
        <dbReference type="SAM" id="MobiDB-lite"/>
    </source>
</evidence>
<evidence type="ECO:0000313" key="3">
    <source>
        <dbReference type="EMBL" id="SFK09562.1"/>
    </source>
</evidence>
<feature type="region of interest" description="Disordered" evidence="1">
    <location>
        <begin position="1"/>
        <end position="50"/>
    </location>
</feature>
<accession>A0A1I3WQ26</accession>
<proteinExistence type="predicted"/>
<evidence type="ECO:0008006" key="5">
    <source>
        <dbReference type="Google" id="ProtNLM"/>
    </source>
</evidence>
<keyword evidence="4" id="KW-1185">Reference proteome</keyword>
<dbReference type="Proteomes" id="UP000198915">
    <property type="component" value="Unassembled WGS sequence"/>
</dbReference>
<dbReference type="AlphaFoldDB" id="A0A1I3WQ26"/>
<evidence type="ECO:0000256" key="2">
    <source>
        <dbReference type="SAM" id="Phobius"/>
    </source>
</evidence>
<dbReference type="STRING" id="1884381.SAMN05518846_108257"/>
<gene>
    <name evidence="3" type="ORF">SAMN05518846_108257</name>
</gene>
<reference evidence="4" key="1">
    <citation type="submission" date="2016-10" db="EMBL/GenBank/DDBJ databases">
        <authorList>
            <person name="Varghese N."/>
            <person name="Submissions S."/>
        </authorList>
    </citation>
    <scope>NUCLEOTIDE SEQUENCE [LARGE SCALE GENOMIC DNA]</scope>
    <source>
        <strain evidence="4">OK042</strain>
    </source>
</reference>
<keyword evidence="2" id="KW-0812">Transmembrane</keyword>
<sequence>MSGDKRSNVTVKMNGKFWDEKRESAKPAETVKTVNTEKGTGKRTIPFPAQPIVEKGNEAWERMMQLRSRTEREPSRETGIVLEESTEARFEDDQEESVLSKRPATRLFSSWTKRPIFRTVLTTGGGIAIGLLFGFLVLTVFSEKELSQSYRNVLSDTVQTLTANPAAGSPEGQLPIAGPVLPGMDRPMTDAPASPASGLPTDVKVQLPDLKMFVAQAGVFSPDASAQAAVEPLDKLGVPHLLYKDTANQYMFAAAAPTRDAVLGFATNLKSKGVDVYVKEFSFPTYQGTVGVASANSSAAPDLNVFFANGIKLAQTLSAHSGQVITNAQPVLSTEEAAAMKEQHRQFLEESRLVSAQAGTTPYFSEMVNGINQAMDARDKMAEANAGKKAQSAESYAWQVQAGVLKYLENYAAWVKQAQKTE</sequence>
<keyword evidence="2" id="KW-1133">Transmembrane helix</keyword>
<keyword evidence="2" id="KW-0472">Membrane</keyword>
<name>A0A1I3WQ26_9BACL</name>
<dbReference type="EMBL" id="FORT01000008">
    <property type="protein sequence ID" value="SFK09562.1"/>
    <property type="molecule type" value="Genomic_DNA"/>
</dbReference>
<evidence type="ECO:0000313" key="4">
    <source>
        <dbReference type="Proteomes" id="UP000198915"/>
    </source>
</evidence>
<organism evidence="3 4">
    <name type="scientific">Brevibacillus centrosporus</name>
    <dbReference type="NCBI Taxonomy" id="54910"/>
    <lineage>
        <taxon>Bacteria</taxon>
        <taxon>Bacillati</taxon>
        <taxon>Bacillota</taxon>
        <taxon>Bacilli</taxon>
        <taxon>Bacillales</taxon>
        <taxon>Paenibacillaceae</taxon>
        <taxon>Brevibacillus</taxon>
    </lineage>
</organism>